<accession>A0A8J6PFU3</accession>
<dbReference type="CDD" id="cd00338">
    <property type="entry name" value="Ser_Recombinase"/>
    <property type="match status" value="1"/>
</dbReference>
<dbReference type="SUPFAM" id="SSF53041">
    <property type="entry name" value="Resolvase-like"/>
    <property type="match status" value="1"/>
</dbReference>
<feature type="domain" description="Recombinase" evidence="2">
    <location>
        <begin position="171"/>
        <end position="295"/>
    </location>
</feature>
<name>A0A8J6PFU3_9FIRM</name>
<comment type="caution">
    <text evidence="3">The sequence shown here is derived from an EMBL/GenBank/DDBJ whole genome shotgun (WGS) entry which is preliminary data.</text>
</comment>
<dbReference type="Gene3D" id="3.40.50.1390">
    <property type="entry name" value="Resolvase, N-terminal catalytic domain"/>
    <property type="match status" value="1"/>
</dbReference>
<dbReference type="EMBL" id="JACRTL010000004">
    <property type="protein sequence ID" value="MBC8611057.1"/>
    <property type="molecule type" value="Genomic_DNA"/>
</dbReference>
<dbReference type="RefSeq" id="WP_154825704.1">
    <property type="nucleotide sequence ID" value="NZ_JACRTL010000004.1"/>
</dbReference>
<dbReference type="InterPro" id="IPR011109">
    <property type="entry name" value="DNA_bind_recombinase_dom"/>
</dbReference>
<dbReference type="InterPro" id="IPR050639">
    <property type="entry name" value="SSR_resolvase"/>
</dbReference>
<evidence type="ECO:0000313" key="3">
    <source>
        <dbReference type="EMBL" id="MBC8611057.1"/>
    </source>
</evidence>
<organism evidence="3 4">
    <name type="scientific">Massiliimalia timonensis</name>
    <dbReference type="NCBI Taxonomy" id="1987501"/>
    <lineage>
        <taxon>Bacteria</taxon>
        <taxon>Bacillati</taxon>
        <taxon>Bacillota</taxon>
        <taxon>Clostridia</taxon>
        <taxon>Eubacteriales</taxon>
        <taxon>Oscillospiraceae</taxon>
        <taxon>Massiliimalia</taxon>
    </lineage>
</organism>
<evidence type="ECO:0000313" key="4">
    <source>
        <dbReference type="Proteomes" id="UP000632659"/>
    </source>
</evidence>
<dbReference type="AlphaFoldDB" id="A0A8J6PFU3"/>
<evidence type="ECO:0000259" key="1">
    <source>
        <dbReference type="PROSITE" id="PS51736"/>
    </source>
</evidence>
<dbReference type="SMART" id="SM00857">
    <property type="entry name" value="Resolvase"/>
    <property type="match status" value="1"/>
</dbReference>
<sequence length="295" mass="34028">MIPKTILFSQKQEKLRVAAYCRVSTNHPEQFGSLETQKSYFETMIRENPNWQFVRIYSDVSSALKTKNRPGYRQMILDGKKGLFDFVLVKSLSRFGRDTVETLTQIRKWKQMNIGLYAEMEDIDTMKVNDSALSIFLAMAQEESCSKSENIKFGIRARMRSGKTILNHSQFLGYTKGPDGVLVIVPEEAEIVRKIFDLYLQGNGVRKIKRYLEEHGIKTATGKEVWSTSTIDRMLSNEKYIGQVLMQKTYTPNFLTGKQEKNDGALSMFLVENAHEAIIDKETFEKVQERKMSKQ</sequence>
<dbReference type="Gene3D" id="3.90.1750.20">
    <property type="entry name" value="Putative Large Serine Recombinase, Chain B, Domain 2"/>
    <property type="match status" value="1"/>
</dbReference>
<dbReference type="InterPro" id="IPR036162">
    <property type="entry name" value="Resolvase-like_N_sf"/>
</dbReference>
<protein>
    <submittedName>
        <fullName evidence="3">Recombinase family protein</fullName>
    </submittedName>
</protein>
<proteinExistence type="predicted"/>
<dbReference type="Pfam" id="PF00239">
    <property type="entry name" value="Resolvase"/>
    <property type="match status" value="1"/>
</dbReference>
<reference evidence="3" key="1">
    <citation type="submission" date="2020-08" db="EMBL/GenBank/DDBJ databases">
        <title>Genome public.</title>
        <authorList>
            <person name="Liu C."/>
            <person name="Sun Q."/>
        </authorList>
    </citation>
    <scope>NUCLEOTIDE SEQUENCE</scope>
    <source>
        <strain evidence="3">NSJ-15</strain>
    </source>
</reference>
<dbReference type="PROSITE" id="PS51737">
    <property type="entry name" value="RECOMBINASE_DNA_BIND"/>
    <property type="match status" value="1"/>
</dbReference>
<keyword evidence="4" id="KW-1185">Reference proteome</keyword>
<dbReference type="PANTHER" id="PTHR30461">
    <property type="entry name" value="DNA-INVERTASE FROM LAMBDOID PROPHAGE"/>
    <property type="match status" value="1"/>
</dbReference>
<evidence type="ECO:0000259" key="2">
    <source>
        <dbReference type="PROSITE" id="PS51737"/>
    </source>
</evidence>
<dbReference type="InterPro" id="IPR038109">
    <property type="entry name" value="DNA_bind_recomb_sf"/>
</dbReference>
<gene>
    <name evidence="3" type="ORF">H8702_07985</name>
</gene>
<dbReference type="Proteomes" id="UP000632659">
    <property type="component" value="Unassembled WGS sequence"/>
</dbReference>
<feature type="domain" description="Resolvase/invertase-type recombinase catalytic" evidence="1">
    <location>
        <begin position="16"/>
        <end position="162"/>
    </location>
</feature>
<dbReference type="PROSITE" id="PS51736">
    <property type="entry name" value="RECOMBINASES_3"/>
    <property type="match status" value="1"/>
</dbReference>
<dbReference type="Pfam" id="PF07508">
    <property type="entry name" value="Recombinase"/>
    <property type="match status" value="1"/>
</dbReference>
<dbReference type="GO" id="GO:0003677">
    <property type="term" value="F:DNA binding"/>
    <property type="evidence" value="ECO:0007669"/>
    <property type="project" value="InterPro"/>
</dbReference>
<dbReference type="PANTHER" id="PTHR30461:SF23">
    <property type="entry name" value="DNA RECOMBINASE-RELATED"/>
    <property type="match status" value="1"/>
</dbReference>
<dbReference type="GO" id="GO:0000150">
    <property type="term" value="F:DNA strand exchange activity"/>
    <property type="evidence" value="ECO:0007669"/>
    <property type="project" value="InterPro"/>
</dbReference>
<dbReference type="InterPro" id="IPR006119">
    <property type="entry name" value="Resolv_N"/>
</dbReference>